<organism evidence="1 2">
    <name type="scientific">Citrus sinensis</name>
    <name type="common">Sweet orange</name>
    <name type="synonym">Citrus aurantium var. sinensis</name>
    <dbReference type="NCBI Taxonomy" id="2711"/>
    <lineage>
        <taxon>Eukaryota</taxon>
        <taxon>Viridiplantae</taxon>
        <taxon>Streptophyta</taxon>
        <taxon>Embryophyta</taxon>
        <taxon>Tracheophyta</taxon>
        <taxon>Spermatophyta</taxon>
        <taxon>Magnoliopsida</taxon>
        <taxon>eudicotyledons</taxon>
        <taxon>Gunneridae</taxon>
        <taxon>Pentapetalae</taxon>
        <taxon>rosids</taxon>
        <taxon>malvids</taxon>
        <taxon>Sapindales</taxon>
        <taxon>Rutaceae</taxon>
        <taxon>Aurantioideae</taxon>
        <taxon>Citrus</taxon>
    </lineage>
</organism>
<protein>
    <submittedName>
        <fullName evidence="1">Retrovirus-related pol polyprotein from transposon RE2</fullName>
    </submittedName>
</protein>
<reference evidence="2" key="1">
    <citation type="journal article" date="2023" name="Hortic. Res.">
        <title>A chromosome-level phased genome enabling allele-level studies in sweet orange: a case study on citrus Huanglongbing tolerance.</title>
        <authorList>
            <person name="Wu B."/>
            <person name="Yu Q."/>
            <person name="Deng Z."/>
            <person name="Duan Y."/>
            <person name="Luo F."/>
            <person name="Gmitter F. Jr."/>
        </authorList>
    </citation>
    <scope>NUCLEOTIDE SEQUENCE [LARGE SCALE GENOMIC DNA]</scope>
    <source>
        <strain evidence="2">cv. Valencia</strain>
    </source>
</reference>
<accession>A0ACB8K8J9</accession>
<evidence type="ECO:0000313" key="1">
    <source>
        <dbReference type="EMBL" id="KAH9750711.1"/>
    </source>
</evidence>
<comment type="caution">
    <text evidence="1">The sequence shown here is derived from an EMBL/GenBank/DDBJ whole genome shotgun (WGS) entry which is preliminary data.</text>
</comment>
<gene>
    <name evidence="1" type="ORF">KPL71_013978</name>
</gene>
<evidence type="ECO:0000313" key="2">
    <source>
        <dbReference type="Proteomes" id="UP000829398"/>
    </source>
</evidence>
<dbReference type="EMBL" id="CM039174">
    <property type="protein sequence ID" value="KAH9750711.1"/>
    <property type="molecule type" value="Genomic_DNA"/>
</dbReference>
<proteinExistence type="predicted"/>
<keyword evidence="2" id="KW-1185">Reference proteome</keyword>
<name>A0ACB8K8J9_CITSI</name>
<sequence length="1312" mass="148449">MSIESSLGVYPSTSTGLVTQNHTSPYYLHPSDNPGTVLVSQLLTGDNYPTWRRAIRMALSAKNKMGFVNGTILKPEGPEAAEWERCNDMVLSWLLNSISPDIANSVIYADTAKEVWDDLYNRFSQGNLARIFQIKRAICTLLQEHQTLAMGSLPTLGKVYSTFIEEEKQRELHINANPLPESAALAVAKGEFNQDKFRPQNSDSKGKQRPKCEHCGKLGHVKAKCYKLHGYPPKQAHAASTTTDVPSTNNGTAPASTNKVEIPHLTTEQYQQLISILNLNSTAPAANLTGNSVYYSNSTSSSWIIDTGASDHITSSIDSLSHVTPISAHKPVRLPNGSFSQISHIGNINLSEKIRLSKVLCVPDFSFNLLSVSKITKSLNCAVIFFPDFCVFQDLVSKQMIGLGKEHNGLYYYYPTIFPTVLLTQQQHSAFDLWHWRLGHPSASRLPYLAKSINNFSSSHDLFCHVCPLSKHTRLPFPNKNNRCNEPFDLIHVDIWGDYSVPSLSGAHYFLTIVDDYSRCTWLYLMRHKYETQIHLKNFFAMIKTQFQCSIKKIRSDNGLEFISMSHFFNEHGILHQRTCVATPQQNGVAERKHRHILEVARALRFQAYLPLKVWGKCVLTATYLINRLPTPLLFGKTPHEVLLKSKPSYDHLRVFGCLCYAQNLSPKKHKFAPRAIKGIFIGYPFAQRGYRIYDLEKHVVFTNRDVTFQERIFPFQEKQLQQNQPSIVLPIPINEVINETSNEANAQPPPSDQENLQLSTLDQQNQPPPSGLDIDTLRRSTRTHQPPSYLQDYHCSLVTHSNLLPHRPFPIISKSKTISYPLHNFISYNTLSSKHFAFTVAISTEIEPTSYAQEIRHPKWREAMAAEIQALNKNKTWTLTQLPPGKVPIDCKWVYKIKFRSDGSVERYKARLVAKGFTQKEGLDYHETFSPVAKLTTVRCVLAVAAIKNWPLYQLDVHNAFLHGDLHEEVYMKPPPGFCQQGKHLVCRLQKSLYGLKQASRNWFEKFSSVLRLAGFKQSHCDYSLFTSTIGSSITVVLVYVDDIIITGNNELAIKALKDFLHHRFHMKDLGILKYFLGIEIARSSKGIFLSQRKYALEILNDAGLLGAKPIDFPMVQNLKLDPDDGDILEDPSLFRRLVGRLLYLTITRPDLVYSVQKLNWGGCLTTRRSVTGYCVFLGESPISWKSKKQATVARSTAEAEYRAMASATCELIWLKSLLHDLGVSHPQPMQLYCDNKAALHIAANPVFHERTKHIELDCHFVREKIQAKLIKTAHVSSAHQIADIFTKALGNEQFHRLSGKLGIHNIHAPT</sequence>
<dbReference type="Proteomes" id="UP000829398">
    <property type="component" value="Chromosome 5"/>
</dbReference>